<reference evidence="1 2" key="1">
    <citation type="journal article" date="2020" name="Microb. Ecol.">
        <title>Novel Virus on Filamentous Arthronema africanum Cyanobacterium.</title>
        <authorList>
            <person name="Petrzik K."/>
            <person name="Lukavsky J."/>
            <person name="Koloniuk I."/>
        </authorList>
    </citation>
    <scope>NUCLEOTIDE SEQUENCE [LARGE SCALE GENOMIC DNA]</scope>
</reference>
<organism evidence="1 2">
    <name type="scientific">Arthronema virus TR020</name>
    <dbReference type="NCBI Taxonomy" id="2736280"/>
    <lineage>
        <taxon>Viruses</taxon>
        <taxon>Duplodnaviria</taxon>
        <taxon>Heunggongvirae</taxon>
        <taxon>Uroviricota</taxon>
        <taxon>Caudoviricetes</taxon>
        <taxon>Saffermanviridae</taxon>
        <taxon>Arthrovirus</taxon>
        <taxon>Arthrovirus TR020</taxon>
    </lineage>
</organism>
<keyword evidence="2" id="KW-1185">Reference proteome</keyword>
<name>A0A7G3WH33_9CAUD</name>
<dbReference type="Proteomes" id="UP000516780">
    <property type="component" value="Segment"/>
</dbReference>
<dbReference type="EMBL" id="MT457475">
    <property type="protein sequence ID" value="QKE60831.1"/>
    <property type="molecule type" value="Genomic_DNA"/>
</dbReference>
<evidence type="ECO:0000313" key="2">
    <source>
        <dbReference type="Proteomes" id="UP000516780"/>
    </source>
</evidence>
<sequence>MKYTWMGGEFFLKEDKAFWWKHLSEYPHLNERAMRLHNDNCWQQFEALGGETLVNCDESEGWYLHVQWFGGGVAELDKAPQGLTKWLHILASYVRVGYRNAGITGAVQSLYAFTLYRLIKRH</sequence>
<evidence type="ECO:0000313" key="1">
    <source>
        <dbReference type="EMBL" id="QKE60831.1"/>
    </source>
</evidence>
<protein>
    <submittedName>
        <fullName evidence="1">Uncharacterized protein</fullName>
    </submittedName>
</protein>
<accession>A0A7G3WH33</accession>
<proteinExistence type="predicted"/>